<feature type="binding site" evidence="4">
    <location>
        <position position="330"/>
    </location>
    <ligand>
        <name>NAD(+)</name>
        <dbReference type="ChEBI" id="CHEBI:57540"/>
    </ligand>
</feature>
<feature type="binding site" evidence="4">
    <location>
        <position position="55"/>
    </location>
    <ligand>
        <name>NAD(+)</name>
        <dbReference type="ChEBI" id="CHEBI:57540"/>
    </ligand>
</feature>
<protein>
    <submittedName>
        <fullName evidence="8">Glyceraldehyde-3-phosphate dehydrogenase 1</fullName>
        <ecNumber evidence="8">1.2.1.12</ecNumber>
    </submittedName>
</protein>
<evidence type="ECO:0000313" key="9">
    <source>
        <dbReference type="Proteomes" id="UP000183859"/>
    </source>
</evidence>
<keyword evidence="4" id="KW-0520">NAD</keyword>
<accession>A0A1L3I7N9</accession>
<feature type="domain" description="Glyceraldehyde 3-phosphate dehydrogenase NAD(P) binding" evidence="7">
    <location>
        <begin position="21"/>
        <end position="169"/>
    </location>
</feature>
<evidence type="ECO:0000313" key="8">
    <source>
        <dbReference type="EMBL" id="APG48179.1"/>
    </source>
</evidence>
<dbReference type="Gene3D" id="3.40.50.720">
    <property type="entry name" value="NAD(P)-binding Rossmann-like Domain"/>
    <property type="match status" value="1"/>
</dbReference>
<feature type="active site" description="Nucleophile" evidence="3">
    <location>
        <position position="169"/>
    </location>
</feature>
<evidence type="ECO:0000256" key="2">
    <source>
        <dbReference type="ARBA" id="ARBA00023002"/>
    </source>
</evidence>
<comment type="subunit">
    <text evidence="1">Homotetramer.</text>
</comment>
<dbReference type="SMART" id="SM00846">
    <property type="entry name" value="Gp_dh_N"/>
    <property type="match status" value="1"/>
</dbReference>
<dbReference type="GO" id="GO:0004365">
    <property type="term" value="F:glyceraldehyde-3-phosphate dehydrogenase (NAD+) (phosphorylating) activity"/>
    <property type="evidence" value="ECO:0007669"/>
    <property type="project" value="UniProtKB-EC"/>
</dbReference>
<dbReference type="SUPFAM" id="SSF55347">
    <property type="entry name" value="Glyceraldehyde-3-phosphate dehydrogenase-like, C-terminal domain"/>
    <property type="match status" value="1"/>
</dbReference>
<evidence type="ECO:0000256" key="5">
    <source>
        <dbReference type="PIRSR" id="PIRSR000149-4"/>
    </source>
</evidence>
<name>A0A1L3I7N9_9RHOB</name>
<dbReference type="PIRSF" id="PIRSF000149">
    <property type="entry name" value="GAP_DH"/>
    <property type="match status" value="1"/>
</dbReference>
<dbReference type="InterPro" id="IPR020830">
    <property type="entry name" value="GlycerAld_3-P_DH_AS"/>
</dbReference>
<dbReference type="AlphaFoldDB" id="A0A1L3I7N9"/>
<dbReference type="Pfam" id="PF02800">
    <property type="entry name" value="Gp_dh_C"/>
    <property type="match status" value="1"/>
</dbReference>
<dbReference type="InterPro" id="IPR020831">
    <property type="entry name" value="GlycerAld/Erythrose_P_DH"/>
</dbReference>
<keyword evidence="2 8" id="KW-0560">Oxidoreductase</keyword>
<reference evidence="9" key="1">
    <citation type="submission" date="2016-07" db="EMBL/GenBank/DDBJ databases">
        <title>Phaeobacter portensis sp. nov., a tropodithietic acid producing bacterium isolated from a German harbor.</title>
        <authorList>
            <person name="Freese H.M."/>
            <person name="Bunk B."/>
            <person name="Breider S."/>
            <person name="Brinkhoff T."/>
        </authorList>
    </citation>
    <scope>NUCLEOTIDE SEQUENCE [LARGE SCALE GENOMIC DNA]</scope>
    <source>
        <strain evidence="9">P97</strain>
    </source>
</reference>
<dbReference type="FunFam" id="3.40.50.720:FF:000001">
    <property type="entry name" value="Glyceraldehyde-3-phosphate dehydrogenase"/>
    <property type="match status" value="1"/>
</dbReference>
<dbReference type="GO" id="GO:0051287">
    <property type="term" value="F:NAD binding"/>
    <property type="evidence" value="ECO:0007669"/>
    <property type="project" value="InterPro"/>
</dbReference>
<dbReference type="InterPro" id="IPR020828">
    <property type="entry name" value="GlycerAld_3-P_DH_NAD(P)-bd"/>
</dbReference>
<dbReference type="PANTHER" id="PTHR43148">
    <property type="entry name" value="GLYCERALDEHYDE-3-PHOSPHATE DEHYDROGENASE 2"/>
    <property type="match status" value="1"/>
</dbReference>
<gene>
    <name evidence="8" type="primary">gapA</name>
    <name evidence="8" type="ORF">PhaeoP97_02802</name>
</gene>
<comment type="similarity">
    <text evidence="6">Belongs to the glyceraldehyde-3-phosphate dehydrogenase family.</text>
</comment>
<dbReference type="PROSITE" id="PS00071">
    <property type="entry name" value="GAPDH"/>
    <property type="match status" value="1"/>
</dbReference>
<dbReference type="PRINTS" id="PR00078">
    <property type="entry name" value="G3PDHDRGNASE"/>
</dbReference>
<evidence type="ECO:0000256" key="6">
    <source>
        <dbReference type="RuleBase" id="RU000397"/>
    </source>
</evidence>
<dbReference type="EC" id="1.2.1.12" evidence="8"/>
<keyword evidence="4" id="KW-0547">Nucleotide-binding</keyword>
<dbReference type="InterPro" id="IPR020829">
    <property type="entry name" value="GlycerAld_3-P_DH_cat"/>
</dbReference>
<evidence type="ECO:0000256" key="3">
    <source>
        <dbReference type="PIRSR" id="PIRSR000149-1"/>
    </source>
</evidence>
<dbReference type="Pfam" id="PF00044">
    <property type="entry name" value="Gp_dh_N"/>
    <property type="match status" value="1"/>
</dbReference>
<dbReference type="CDD" id="cd05214">
    <property type="entry name" value="GAPDH_I_N"/>
    <property type="match status" value="1"/>
</dbReference>
<proteinExistence type="inferred from homology"/>
<dbReference type="EMBL" id="CP016364">
    <property type="protein sequence ID" value="APG48179.1"/>
    <property type="molecule type" value="Genomic_DNA"/>
</dbReference>
<dbReference type="KEGG" id="php:PhaeoP97_02802"/>
<keyword evidence="9" id="KW-1185">Reference proteome</keyword>
<evidence type="ECO:0000256" key="1">
    <source>
        <dbReference type="ARBA" id="ARBA00011881"/>
    </source>
</evidence>
<dbReference type="Gene3D" id="3.30.360.10">
    <property type="entry name" value="Dihydrodipicolinate Reductase, domain 2"/>
    <property type="match status" value="1"/>
</dbReference>
<feature type="binding site" evidence="4">
    <location>
        <position position="139"/>
    </location>
    <ligand>
        <name>NAD(+)</name>
        <dbReference type="ChEBI" id="CHEBI:57540"/>
    </ligand>
</feature>
<dbReference type="STRING" id="1844006.PhaeoP97_02802"/>
<organism evidence="8 9">
    <name type="scientific">Phaeobacter porticola</name>
    <dbReference type="NCBI Taxonomy" id="1844006"/>
    <lineage>
        <taxon>Bacteria</taxon>
        <taxon>Pseudomonadati</taxon>
        <taxon>Pseudomonadota</taxon>
        <taxon>Alphaproteobacteria</taxon>
        <taxon>Rhodobacterales</taxon>
        <taxon>Roseobacteraceae</taxon>
        <taxon>Phaeobacter</taxon>
    </lineage>
</organism>
<evidence type="ECO:0000259" key="7">
    <source>
        <dbReference type="SMART" id="SM00846"/>
    </source>
</evidence>
<sequence length="349" mass="37044">MAQLPLWRIEPSGAPCHSLGMKLAINGFGRIGRAILRQILTSPRGDGIEIARINDIAPLDMCAYLFQYDSTYGPYPSAVTAEGDSLLIAGRRIPFSQTADLSTLNLRGVDVVLECTGIARTSDVAERGLAAGARKVLISGPSPAAEQTVVLGANETDLGAAKIISNASCTTNGLAPLVKLLDALRGIDSGHMTTIHCYTNSQPMVDAPRGDFARSRAGALSMVPTTTSAMHLIDEVLPHLAGRISGAAVRVPTASVSAVDLVVTTQQSMALDFAETTLRNAVGASAVLGWTDHPLVSSDLRARPESLILAGPETRRVGDHQLRVFGWYDNEWGFSARMLDMARLMAART</sequence>
<feature type="site" description="Activates thiol group during catalysis" evidence="5">
    <location>
        <position position="196"/>
    </location>
</feature>
<evidence type="ECO:0000256" key="4">
    <source>
        <dbReference type="PIRSR" id="PIRSR000149-3"/>
    </source>
</evidence>
<feature type="binding site" evidence="4">
    <location>
        <begin position="30"/>
        <end position="31"/>
    </location>
    <ligand>
        <name>NAD(+)</name>
        <dbReference type="ChEBI" id="CHEBI:57540"/>
    </ligand>
</feature>
<dbReference type="InterPro" id="IPR036291">
    <property type="entry name" value="NAD(P)-bd_dom_sf"/>
</dbReference>
<dbReference type="SUPFAM" id="SSF51735">
    <property type="entry name" value="NAD(P)-binding Rossmann-fold domains"/>
    <property type="match status" value="1"/>
</dbReference>
<dbReference type="Proteomes" id="UP000183859">
    <property type="component" value="Chromosome"/>
</dbReference>